<accession>A0ABU3ZAI6</accession>
<dbReference type="PANTHER" id="PTHR43394">
    <property type="entry name" value="ATP-DEPENDENT PERMEASE MDL1, MITOCHONDRIAL"/>
    <property type="match status" value="1"/>
</dbReference>
<dbReference type="SMART" id="SM00382">
    <property type="entry name" value="AAA"/>
    <property type="match status" value="1"/>
</dbReference>
<dbReference type="Proteomes" id="UP001272515">
    <property type="component" value="Unassembled WGS sequence"/>
</dbReference>
<dbReference type="PROSITE" id="PS50929">
    <property type="entry name" value="ABC_TM1F"/>
    <property type="match status" value="1"/>
</dbReference>
<gene>
    <name evidence="10" type="ORF">RVY80_08695</name>
</gene>
<evidence type="ECO:0000256" key="4">
    <source>
        <dbReference type="ARBA" id="ARBA00022840"/>
    </source>
</evidence>
<feature type="transmembrane region" description="Helical" evidence="7">
    <location>
        <begin position="25"/>
        <end position="43"/>
    </location>
</feature>
<dbReference type="InterPro" id="IPR036640">
    <property type="entry name" value="ABC1_TM_sf"/>
</dbReference>
<protein>
    <submittedName>
        <fullName evidence="10">ABC transporter ATP-binding protein</fullName>
    </submittedName>
</protein>
<dbReference type="Pfam" id="PF00664">
    <property type="entry name" value="ABC_membrane"/>
    <property type="match status" value="1"/>
</dbReference>
<evidence type="ECO:0000259" key="8">
    <source>
        <dbReference type="PROSITE" id="PS50893"/>
    </source>
</evidence>
<feature type="domain" description="ABC transmembrane type-1" evidence="9">
    <location>
        <begin position="27"/>
        <end position="307"/>
    </location>
</feature>
<comment type="subcellular location">
    <subcellularLocation>
        <location evidence="1">Cell membrane</location>
        <topology evidence="1">Multi-pass membrane protein</topology>
    </subcellularLocation>
</comment>
<dbReference type="InterPro" id="IPR003593">
    <property type="entry name" value="AAA+_ATPase"/>
</dbReference>
<dbReference type="InterPro" id="IPR003439">
    <property type="entry name" value="ABC_transporter-like_ATP-bd"/>
</dbReference>
<dbReference type="PROSITE" id="PS50893">
    <property type="entry name" value="ABC_TRANSPORTER_2"/>
    <property type="match status" value="1"/>
</dbReference>
<keyword evidence="3" id="KW-0547">Nucleotide-binding</keyword>
<evidence type="ECO:0000256" key="6">
    <source>
        <dbReference type="ARBA" id="ARBA00023136"/>
    </source>
</evidence>
<dbReference type="EMBL" id="JAWJZB010000010">
    <property type="protein sequence ID" value="MDV5088900.1"/>
    <property type="molecule type" value="Genomic_DNA"/>
</dbReference>
<dbReference type="PANTHER" id="PTHR43394:SF1">
    <property type="entry name" value="ATP-BINDING CASSETTE SUB-FAMILY B MEMBER 10, MITOCHONDRIAL"/>
    <property type="match status" value="1"/>
</dbReference>
<keyword evidence="5 7" id="KW-1133">Transmembrane helix</keyword>
<sequence length="578" mass="65295">MKESKSKDLALLSYLGRYIKPQSHLLIIAAIALFIAMGLDLLRPYLTKLVIDEGFVPKDGERVFHYAFLYTISIIASIIIVFIENYMLKSFGQRIIFDIRNKVFQRIIHKSQEDFDAMPLGNWVTRVTNDVEALRTLYTDVVLKLISSGLFIIGILVSMYAINVTLAVVMTMLLPVMAVIIWMYQKYARRAFRAVRTSVAASNSSIQELLNYIVIIKTYVGEKIIESRYDSVNRDFLKAGLFEVTTFSIFRPIVDALFFVALIVIFGVTNWFDSVTDAGTVFAFIQYMDKFFQPMKEIAEKYNSLQSSLAGAERLVPILEEADEPVTHHALDWHHIDSIEFDHVWFSYDHNDTYALKDITFKVDGGQFVGIVGPSGGGKSTLLSLLMGIHTPTKGRILINGIDMSDYDSSVMRSIMGYVFQSAHLFKGSIRENLALYEDGLSDEVMFDATRKVGLHQMIKNLPEGYDTPVGYLGSLLSGGQKQLLAFARTLIKDKPILLLDEATSNVDSHTEQQIQKSIEVIRGEKTIINIAHRLSTVQLASTIYMIENGSIVETGSFQELMNMNGKFKTLWEHQHSI</sequence>
<evidence type="ECO:0000256" key="3">
    <source>
        <dbReference type="ARBA" id="ARBA00022741"/>
    </source>
</evidence>
<dbReference type="InterPro" id="IPR027417">
    <property type="entry name" value="P-loop_NTPase"/>
</dbReference>
<dbReference type="SUPFAM" id="SSF52540">
    <property type="entry name" value="P-loop containing nucleoside triphosphate hydrolases"/>
    <property type="match status" value="1"/>
</dbReference>
<evidence type="ECO:0000313" key="11">
    <source>
        <dbReference type="Proteomes" id="UP001272515"/>
    </source>
</evidence>
<evidence type="ECO:0000256" key="5">
    <source>
        <dbReference type="ARBA" id="ARBA00022989"/>
    </source>
</evidence>
<dbReference type="InterPro" id="IPR011527">
    <property type="entry name" value="ABC1_TM_dom"/>
</dbReference>
<dbReference type="RefSeq" id="WP_295189752.1">
    <property type="nucleotide sequence ID" value="NZ_JAWJZA010000021.1"/>
</dbReference>
<evidence type="ECO:0000256" key="2">
    <source>
        <dbReference type="ARBA" id="ARBA00022692"/>
    </source>
</evidence>
<name>A0ABU3ZAI6_9FIRM</name>
<dbReference type="InterPro" id="IPR017871">
    <property type="entry name" value="ABC_transporter-like_CS"/>
</dbReference>
<evidence type="ECO:0000256" key="7">
    <source>
        <dbReference type="SAM" id="Phobius"/>
    </source>
</evidence>
<comment type="caution">
    <text evidence="10">The sequence shown here is derived from an EMBL/GenBank/DDBJ whole genome shotgun (WGS) entry which is preliminary data.</text>
</comment>
<feature type="transmembrane region" description="Helical" evidence="7">
    <location>
        <begin position="253"/>
        <end position="272"/>
    </location>
</feature>
<dbReference type="PROSITE" id="PS00211">
    <property type="entry name" value="ABC_TRANSPORTER_1"/>
    <property type="match status" value="1"/>
</dbReference>
<feature type="transmembrane region" description="Helical" evidence="7">
    <location>
        <begin position="166"/>
        <end position="184"/>
    </location>
</feature>
<dbReference type="SUPFAM" id="SSF90123">
    <property type="entry name" value="ABC transporter transmembrane region"/>
    <property type="match status" value="1"/>
</dbReference>
<dbReference type="CDD" id="cd18544">
    <property type="entry name" value="ABC_6TM_TmrA_like"/>
    <property type="match status" value="1"/>
</dbReference>
<keyword evidence="4 10" id="KW-0067">ATP-binding</keyword>
<dbReference type="Pfam" id="PF00005">
    <property type="entry name" value="ABC_tran"/>
    <property type="match status" value="1"/>
</dbReference>
<dbReference type="InterPro" id="IPR039421">
    <property type="entry name" value="Type_1_exporter"/>
</dbReference>
<feature type="transmembrane region" description="Helical" evidence="7">
    <location>
        <begin position="63"/>
        <end position="83"/>
    </location>
</feature>
<reference evidence="10 11" key="1">
    <citation type="submission" date="2023-10" db="EMBL/GenBank/DDBJ databases">
        <title>Veillonella sp. nov., isolated from a pig farm feces dump.</title>
        <authorList>
            <person name="Chang Y.-H."/>
        </authorList>
    </citation>
    <scope>NUCLEOTIDE SEQUENCE [LARGE SCALE GENOMIC DNA]</scope>
    <source>
        <strain evidence="10 11">YH-vei2233</strain>
    </source>
</reference>
<evidence type="ECO:0000313" key="10">
    <source>
        <dbReference type="EMBL" id="MDV5088900.1"/>
    </source>
</evidence>
<proteinExistence type="predicted"/>
<evidence type="ECO:0000256" key="1">
    <source>
        <dbReference type="ARBA" id="ARBA00004651"/>
    </source>
</evidence>
<dbReference type="GO" id="GO:0005524">
    <property type="term" value="F:ATP binding"/>
    <property type="evidence" value="ECO:0007669"/>
    <property type="project" value="UniProtKB-KW"/>
</dbReference>
<feature type="domain" description="ABC transporter" evidence="8">
    <location>
        <begin position="339"/>
        <end position="574"/>
    </location>
</feature>
<dbReference type="Gene3D" id="1.20.1560.10">
    <property type="entry name" value="ABC transporter type 1, transmembrane domain"/>
    <property type="match status" value="1"/>
</dbReference>
<keyword evidence="6 7" id="KW-0472">Membrane</keyword>
<feature type="transmembrane region" description="Helical" evidence="7">
    <location>
        <begin position="141"/>
        <end position="160"/>
    </location>
</feature>
<evidence type="ECO:0000259" key="9">
    <source>
        <dbReference type="PROSITE" id="PS50929"/>
    </source>
</evidence>
<organism evidence="10 11">
    <name type="scientific">Veillonella absiana</name>
    <dbReference type="NCBI Taxonomy" id="3079305"/>
    <lineage>
        <taxon>Bacteria</taxon>
        <taxon>Bacillati</taxon>
        <taxon>Bacillota</taxon>
        <taxon>Negativicutes</taxon>
        <taxon>Veillonellales</taxon>
        <taxon>Veillonellaceae</taxon>
        <taxon>Veillonella</taxon>
    </lineage>
</organism>
<dbReference type="Gene3D" id="3.40.50.300">
    <property type="entry name" value="P-loop containing nucleotide triphosphate hydrolases"/>
    <property type="match status" value="1"/>
</dbReference>
<keyword evidence="2 7" id="KW-0812">Transmembrane</keyword>
<keyword evidence="11" id="KW-1185">Reference proteome</keyword>